<keyword evidence="7" id="KW-1185">Reference proteome</keyword>
<protein>
    <submittedName>
        <fullName evidence="6">Metallophosphoesterase</fullName>
    </submittedName>
</protein>
<accession>A0ABT8N431</accession>
<evidence type="ECO:0000313" key="7">
    <source>
        <dbReference type="Proteomes" id="UP001172055"/>
    </source>
</evidence>
<dbReference type="RefSeq" id="WP_301723841.1">
    <property type="nucleotide sequence ID" value="NZ_JAUJWV010000001.1"/>
</dbReference>
<comment type="similarity">
    <text evidence="4">Belongs to the cyclic nucleotide phosphodiesterase class-III family.</text>
</comment>
<keyword evidence="1" id="KW-0479">Metal-binding</keyword>
<evidence type="ECO:0000259" key="5">
    <source>
        <dbReference type="Pfam" id="PF00149"/>
    </source>
</evidence>
<feature type="domain" description="Calcineurin-like phosphoesterase" evidence="5">
    <location>
        <begin position="1"/>
        <end position="195"/>
    </location>
</feature>
<dbReference type="InterPro" id="IPR004843">
    <property type="entry name" value="Calcineurin-like_PHP"/>
</dbReference>
<dbReference type="EMBL" id="JAUJWV010000001">
    <property type="protein sequence ID" value="MDN7242330.1"/>
    <property type="molecule type" value="Genomic_DNA"/>
</dbReference>
<dbReference type="InterPro" id="IPR029052">
    <property type="entry name" value="Metallo-depent_PP-like"/>
</dbReference>
<dbReference type="Pfam" id="PF00149">
    <property type="entry name" value="Metallophos"/>
    <property type="match status" value="1"/>
</dbReference>
<name>A0ABT8N431_9BACL</name>
<dbReference type="Proteomes" id="UP001172055">
    <property type="component" value="Unassembled WGS sequence"/>
</dbReference>
<evidence type="ECO:0000256" key="1">
    <source>
        <dbReference type="ARBA" id="ARBA00022723"/>
    </source>
</evidence>
<dbReference type="Gene3D" id="3.60.21.10">
    <property type="match status" value="1"/>
</dbReference>
<comment type="caution">
    <text evidence="6">The sequence shown here is derived from an EMBL/GenBank/DDBJ whole genome shotgun (WGS) entry which is preliminary data.</text>
</comment>
<proteinExistence type="inferred from homology"/>
<gene>
    <name evidence="6" type="ORF">QWY14_10995</name>
</gene>
<sequence length="290" mass="33064">MRIAVIGDLHYPELTLDNHLIADARHEFYETFMKKFFSIPADLYVSIGDLTNYGTAEELEDIYSIIRRHGKQFVHVLGNHDVYDMKRQDVLEITQQERFQLIETETAMLAFLDTTREQDLKDCGGILDPVQQEWLKSVVDYSEEMPLLVFGHHPIHATTTMSEKMMHYVHPLQPIQEILQKKQGPGLYINGHNHYNSIALRKRWTFLQLAAVLDEQAARVIDVSDSLISIDSIDLSDPLLKEQATIIGKAINHFSLREDSLGTEADLKHLIPLMPAVKKPVAKAKSVAPL</sequence>
<dbReference type="InterPro" id="IPR050884">
    <property type="entry name" value="CNP_phosphodiesterase-III"/>
</dbReference>
<dbReference type="SUPFAM" id="SSF56300">
    <property type="entry name" value="Metallo-dependent phosphatases"/>
    <property type="match status" value="1"/>
</dbReference>
<dbReference type="PANTHER" id="PTHR42988">
    <property type="entry name" value="PHOSPHOHYDROLASE"/>
    <property type="match status" value="1"/>
</dbReference>
<evidence type="ECO:0000256" key="2">
    <source>
        <dbReference type="ARBA" id="ARBA00022801"/>
    </source>
</evidence>
<organism evidence="6 7">
    <name type="scientific">Planococcus shixiaomingii</name>
    <dbReference type="NCBI Taxonomy" id="3058393"/>
    <lineage>
        <taxon>Bacteria</taxon>
        <taxon>Bacillati</taxon>
        <taxon>Bacillota</taxon>
        <taxon>Bacilli</taxon>
        <taxon>Bacillales</taxon>
        <taxon>Caryophanaceae</taxon>
        <taxon>Planococcus</taxon>
    </lineage>
</organism>
<evidence type="ECO:0000313" key="6">
    <source>
        <dbReference type="EMBL" id="MDN7242330.1"/>
    </source>
</evidence>
<dbReference type="PANTHER" id="PTHR42988:SF2">
    <property type="entry name" value="CYCLIC NUCLEOTIDE PHOSPHODIESTERASE CBUA0032-RELATED"/>
    <property type="match status" value="1"/>
</dbReference>
<reference evidence="6 7" key="1">
    <citation type="submission" date="2023-06" db="EMBL/GenBank/DDBJ databases">
        <title>Novel species in genus Planococcus.</title>
        <authorList>
            <person name="Ning S."/>
        </authorList>
    </citation>
    <scope>NUCLEOTIDE SEQUENCE [LARGE SCALE GENOMIC DNA]</scope>
    <source>
        <strain evidence="6 7">N028</strain>
    </source>
</reference>
<keyword evidence="3" id="KW-0408">Iron</keyword>
<keyword evidence="2" id="KW-0378">Hydrolase</keyword>
<evidence type="ECO:0000256" key="3">
    <source>
        <dbReference type="ARBA" id="ARBA00023004"/>
    </source>
</evidence>
<evidence type="ECO:0000256" key="4">
    <source>
        <dbReference type="ARBA" id="ARBA00025742"/>
    </source>
</evidence>